<proteinExistence type="predicted"/>
<evidence type="ECO:0008006" key="3">
    <source>
        <dbReference type="Google" id="ProtNLM"/>
    </source>
</evidence>
<dbReference type="AlphaFoldDB" id="A0AA91PB07"/>
<evidence type="ECO:0000313" key="1">
    <source>
        <dbReference type="EMBL" id="OSC24997.1"/>
    </source>
</evidence>
<accession>A0AA91PB07</accession>
<name>A0AA91PB07_9MYCO</name>
<comment type="caution">
    <text evidence="1">The sequence shown here is derived from an EMBL/GenBank/DDBJ whole genome shotgun (WGS) entry which is preliminary data.</text>
</comment>
<protein>
    <recommendedName>
        <fullName evidence="3">ESX secretion-associated protein EspG</fullName>
    </recommendedName>
</protein>
<organism evidence="1 2">
    <name type="scientific">Mycolicibacillus koreensis</name>
    <dbReference type="NCBI Taxonomy" id="1069220"/>
    <lineage>
        <taxon>Bacteria</taxon>
        <taxon>Bacillati</taxon>
        <taxon>Actinomycetota</taxon>
        <taxon>Actinomycetes</taxon>
        <taxon>Mycobacteriales</taxon>
        <taxon>Mycobacteriaceae</taxon>
        <taxon>Mycolicibacillus</taxon>
    </lineage>
</organism>
<reference evidence="1 2" key="1">
    <citation type="submission" date="2017-04" db="EMBL/GenBank/DDBJ databases">
        <title>The new phylogeny of genus Mycobacterium.</title>
        <authorList>
            <person name="Tortoli E."/>
            <person name="Trovato A."/>
            <person name="Cirillo D.M."/>
        </authorList>
    </citation>
    <scope>NUCLEOTIDE SEQUENCE [LARGE SCALE GENOMIC DNA]</scope>
    <source>
        <strain evidence="1 2">KCTC 19819</strain>
    </source>
</reference>
<sequence>MPPSNLATLADRLDHGDLRPFCAWLDAYVPADIWVECRVNYISEDPDIRMLAYRVGQSGFFAVQRRDEDVVDVFALSPYELGAAVAAAAEMRRPGVHPKIFIPGLLDDRRVSADAVGYKDDDEYEYTPVRVAAPRRSGSLLSPREVTVMTTVQSRCRPARTWGVDWGREAVVCLRIEDDGDYVYTPDFEHAVPVTTSDLARRTDQMISRDVAVLRHERNLD</sequence>
<evidence type="ECO:0000313" key="2">
    <source>
        <dbReference type="Proteomes" id="UP000193577"/>
    </source>
</evidence>
<dbReference type="Proteomes" id="UP000193577">
    <property type="component" value="Unassembled WGS sequence"/>
</dbReference>
<keyword evidence="2" id="KW-1185">Reference proteome</keyword>
<gene>
    <name evidence="1" type="ORF">B8W67_19275</name>
</gene>
<dbReference type="EMBL" id="NCXO01000073">
    <property type="protein sequence ID" value="OSC24997.1"/>
    <property type="molecule type" value="Genomic_DNA"/>
</dbReference>